<dbReference type="EMBL" id="JBHTLU010000015">
    <property type="protein sequence ID" value="MFD1221360.1"/>
    <property type="molecule type" value="Genomic_DNA"/>
</dbReference>
<dbReference type="PROSITE" id="PS51318">
    <property type="entry name" value="TAT"/>
    <property type="match status" value="1"/>
</dbReference>
<dbReference type="Proteomes" id="UP001597180">
    <property type="component" value="Unassembled WGS sequence"/>
</dbReference>
<dbReference type="InterPro" id="IPR006311">
    <property type="entry name" value="TAT_signal"/>
</dbReference>
<accession>A0ABW3UKW6</accession>
<keyword evidence="1" id="KW-1133">Transmembrane helix</keyword>
<dbReference type="Pfam" id="PF13618">
    <property type="entry name" value="Gluconate_2-dh3"/>
    <property type="match status" value="1"/>
</dbReference>
<dbReference type="GO" id="GO:0016491">
    <property type="term" value="F:oxidoreductase activity"/>
    <property type="evidence" value="ECO:0007669"/>
    <property type="project" value="UniProtKB-KW"/>
</dbReference>
<evidence type="ECO:0000313" key="3">
    <source>
        <dbReference type="Proteomes" id="UP001597180"/>
    </source>
</evidence>
<dbReference type="NCBIfam" id="TIGR01409">
    <property type="entry name" value="TAT_signal_seq"/>
    <property type="match status" value="1"/>
</dbReference>
<dbReference type="InterPro" id="IPR027056">
    <property type="entry name" value="Gluconate_2DH_su3"/>
</dbReference>
<reference evidence="3" key="1">
    <citation type="journal article" date="2019" name="Int. J. Syst. Evol. Microbiol.">
        <title>The Global Catalogue of Microorganisms (GCM) 10K type strain sequencing project: providing services to taxonomists for standard genome sequencing and annotation.</title>
        <authorList>
            <consortium name="The Broad Institute Genomics Platform"/>
            <consortium name="The Broad Institute Genome Sequencing Center for Infectious Disease"/>
            <person name="Wu L."/>
            <person name="Ma J."/>
        </authorList>
    </citation>
    <scope>NUCLEOTIDE SEQUENCE [LARGE SCALE GENOMIC DNA]</scope>
    <source>
        <strain evidence="3">CCUG 53270</strain>
    </source>
</reference>
<feature type="transmembrane region" description="Helical" evidence="1">
    <location>
        <begin position="20"/>
        <end position="39"/>
    </location>
</feature>
<dbReference type="RefSeq" id="WP_192704089.1">
    <property type="nucleotide sequence ID" value="NZ_BAABJG010000021.1"/>
</dbReference>
<name>A0ABW3UKW6_9BACL</name>
<gene>
    <name evidence="2" type="ORF">ACFQ4B_14635</name>
</gene>
<keyword evidence="1" id="KW-0472">Membrane</keyword>
<dbReference type="InterPro" id="IPR019546">
    <property type="entry name" value="TAT_signal_bac_arc"/>
</dbReference>
<sequence length="258" mass="28489">MPDQRPNQPQSDSRRKFLKYSGAAIGGVVVGGVVGGVIGRNLAPKATEPGKQPDTAQPGTGAAADYNQALMFFNQEQFRLTEAATERIYPKDELGPGAKELGVAYFIDHQLAGQWGINAREYMMGPFLAGEATQGNFPNVRRHELFTMGLQAIQNLSQTKYQKSFLDLGEAEQDEVLKALEAGNDIKLYGSTGPVFFKLLVNFTMEGVYSDPLYGGNKNMLGWKMKNFPGNQMSYVDVVDKKEFVKMDPQSLRDHLSH</sequence>
<keyword evidence="1" id="KW-0812">Transmembrane</keyword>
<evidence type="ECO:0000256" key="1">
    <source>
        <dbReference type="SAM" id="Phobius"/>
    </source>
</evidence>
<comment type="caution">
    <text evidence="2">The sequence shown here is derived from an EMBL/GenBank/DDBJ whole genome shotgun (WGS) entry which is preliminary data.</text>
</comment>
<keyword evidence="3" id="KW-1185">Reference proteome</keyword>
<keyword evidence="2" id="KW-0560">Oxidoreductase</keyword>
<dbReference type="EC" id="1.-.-.-" evidence="2"/>
<evidence type="ECO:0000313" key="2">
    <source>
        <dbReference type="EMBL" id="MFD1221360.1"/>
    </source>
</evidence>
<protein>
    <submittedName>
        <fullName evidence="2">Gluconate 2-dehydrogenase subunit 3 family protein</fullName>
        <ecNumber evidence="2">1.-.-.-</ecNumber>
    </submittedName>
</protein>
<proteinExistence type="predicted"/>
<organism evidence="2 3">
    <name type="scientific">Paenibacillus vulneris</name>
    <dbReference type="NCBI Taxonomy" id="1133364"/>
    <lineage>
        <taxon>Bacteria</taxon>
        <taxon>Bacillati</taxon>
        <taxon>Bacillota</taxon>
        <taxon>Bacilli</taxon>
        <taxon>Bacillales</taxon>
        <taxon>Paenibacillaceae</taxon>
        <taxon>Paenibacillus</taxon>
    </lineage>
</organism>